<keyword evidence="2" id="KW-1185">Reference proteome</keyword>
<dbReference type="AlphaFoldDB" id="A0A1L9VY55"/>
<gene>
    <name evidence="1" type="ORF">ASPGLDRAFT_748209</name>
</gene>
<dbReference type="EMBL" id="KV878889">
    <property type="protein sequence ID" value="OJJ88836.1"/>
    <property type="molecule type" value="Genomic_DNA"/>
</dbReference>
<evidence type="ECO:0000313" key="1">
    <source>
        <dbReference type="EMBL" id="OJJ88836.1"/>
    </source>
</evidence>
<dbReference type="Proteomes" id="UP000184300">
    <property type="component" value="Unassembled WGS sequence"/>
</dbReference>
<reference evidence="2" key="1">
    <citation type="journal article" date="2017" name="Genome Biol.">
        <title>Comparative genomics reveals high biological diversity and specific adaptations in the industrially and medically important fungal genus Aspergillus.</title>
        <authorList>
            <person name="de Vries R.P."/>
            <person name="Riley R."/>
            <person name="Wiebenga A."/>
            <person name="Aguilar-Osorio G."/>
            <person name="Amillis S."/>
            <person name="Uchima C.A."/>
            <person name="Anderluh G."/>
            <person name="Asadollahi M."/>
            <person name="Askin M."/>
            <person name="Barry K."/>
            <person name="Battaglia E."/>
            <person name="Bayram O."/>
            <person name="Benocci T."/>
            <person name="Braus-Stromeyer S.A."/>
            <person name="Caldana C."/>
            <person name="Canovas D."/>
            <person name="Cerqueira G.C."/>
            <person name="Chen F."/>
            <person name="Chen W."/>
            <person name="Choi C."/>
            <person name="Clum A."/>
            <person name="Dos Santos R.A."/>
            <person name="Damasio A.R."/>
            <person name="Diallinas G."/>
            <person name="Emri T."/>
            <person name="Fekete E."/>
            <person name="Flipphi M."/>
            <person name="Freyberg S."/>
            <person name="Gallo A."/>
            <person name="Gournas C."/>
            <person name="Habgood R."/>
            <person name="Hainaut M."/>
            <person name="Harispe M.L."/>
            <person name="Henrissat B."/>
            <person name="Hilden K.S."/>
            <person name="Hope R."/>
            <person name="Hossain A."/>
            <person name="Karabika E."/>
            <person name="Karaffa L."/>
            <person name="Karanyi Z."/>
            <person name="Krasevec N."/>
            <person name="Kuo A."/>
            <person name="Kusch H."/>
            <person name="LaButti K."/>
            <person name="Lagendijk E.L."/>
            <person name="Lapidus A."/>
            <person name="Levasseur A."/>
            <person name="Lindquist E."/>
            <person name="Lipzen A."/>
            <person name="Logrieco A.F."/>
            <person name="MacCabe A."/>
            <person name="Maekelae M.R."/>
            <person name="Malavazi I."/>
            <person name="Melin P."/>
            <person name="Meyer V."/>
            <person name="Mielnichuk N."/>
            <person name="Miskei M."/>
            <person name="Molnar A.P."/>
            <person name="Mule G."/>
            <person name="Ngan C.Y."/>
            <person name="Orejas M."/>
            <person name="Orosz E."/>
            <person name="Ouedraogo J.P."/>
            <person name="Overkamp K.M."/>
            <person name="Park H.-S."/>
            <person name="Perrone G."/>
            <person name="Piumi F."/>
            <person name="Punt P.J."/>
            <person name="Ram A.F."/>
            <person name="Ramon A."/>
            <person name="Rauscher S."/>
            <person name="Record E."/>
            <person name="Riano-Pachon D.M."/>
            <person name="Robert V."/>
            <person name="Roehrig J."/>
            <person name="Ruller R."/>
            <person name="Salamov A."/>
            <person name="Salih N.S."/>
            <person name="Samson R.A."/>
            <person name="Sandor E."/>
            <person name="Sanguinetti M."/>
            <person name="Schuetze T."/>
            <person name="Sepcic K."/>
            <person name="Shelest E."/>
            <person name="Sherlock G."/>
            <person name="Sophianopoulou V."/>
            <person name="Squina F.M."/>
            <person name="Sun H."/>
            <person name="Susca A."/>
            <person name="Todd R.B."/>
            <person name="Tsang A."/>
            <person name="Unkles S.E."/>
            <person name="van de Wiele N."/>
            <person name="van Rossen-Uffink D."/>
            <person name="Oliveira J.V."/>
            <person name="Vesth T.C."/>
            <person name="Visser J."/>
            <person name="Yu J.-H."/>
            <person name="Zhou M."/>
            <person name="Andersen M.R."/>
            <person name="Archer D.B."/>
            <person name="Baker S.E."/>
            <person name="Benoit I."/>
            <person name="Brakhage A.A."/>
            <person name="Braus G.H."/>
            <person name="Fischer R."/>
            <person name="Frisvad J.C."/>
            <person name="Goldman G.H."/>
            <person name="Houbraken J."/>
            <person name="Oakley B."/>
            <person name="Pocsi I."/>
            <person name="Scazzocchio C."/>
            <person name="Seiboth B."/>
            <person name="vanKuyk P.A."/>
            <person name="Wortman J."/>
            <person name="Dyer P.S."/>
            <person name="Grigoriev I.V."/>
        </authorList>
    </citation>
    <scope>NUCLEOTIDE SEQUENCE [LARGE SCALE GENOMIC DNA]</scope>
    <source>
        <strain evidence="2">CBS 516.65</strain>
    </source>
</reference>
<accession>A0A1L9VY55</accession>
<name>A0A1L9VY55_ASPGL</name>
<dbReference type="GeneID" id="34466016"/>
<sequence>MASLAGHERPILVSVSYLATSASFSKHYNTRLLSLACTVDKPSWLKAIFHPRAVQLGYNTSLSIWVSEHPHLHHPSQNKRCQSIHTCVVLSTTNQ</sequence>
<dbReference type="VEuPathDB" id="FungiDB:ASPGLDRAFT_748209"/>
<dbReference type="RefSeq" id="XP_022405512.1">
    <property type="nucleotide sequence ID" value="XM_022549756.1"/>
</dbReference>
<organism evidence="1 2">
    <name type="scientific">Aspergillus glaucus CBS 516.65</name>
    <dbReference type="NCBI Taxonomy" id="1160497"/>
    <lineage>
        <taxon>Eukaryota</taxon>
        <taxon>Fungi</taxon>
        <taxon>Dikarya</taxon>
        <taxon>Ascomycota</taxon>
        <taxon>Pezizomycotina</taxon>
        <taxon>Eurotiomycetes</taxon>
        <taxon>Eurotiomycetidae</taxon>
        <taxon>Eurotiales</taxon>
        <taxon>Aspergillaceae</taxon>
        <taxon>Aspergillus</taxon>
        <taxon>Aspergillus subgen. Aspergillus</taxon>
    </lineage>
</organism>
<evidence type="ECO:0000313" key="2">
    <source>
        <dbReference type="Proteomes" id="UP000184300"/>
    </source>
</evidence>
<protein>
    <submittedName>
        <fullName evidence="1">Uncharacterized protein</fullName>
    </submittedName>
</protein>
<proteinExistence type="predicted"/>